<dbReference type="Proteomes" id="UP000886595">
    <property type="component" value="Unassembled WGS sequence"/>
</dbReference>
<dbReference type="AlphaFoldDB" id="A0A8X7PKX7"/>
<evidence type="ECO:0000313" key="1">
    <source>
        <dbReference type="EMBL" id="KAG2253385.1"/>
    </source>
</evidence>
<dbReference type="OrthoDB" id="10411611at2759"/>
<sequence length="88" mass="10138">MKRKRTEGEVSNTYQSFAYATKAGLYVTPHDTLNRIPYRASARFCHQRTCTKLGCFHCHILKRSLLTYTRKSATPPQMEQDQNHSAGM</sequence>
<keyword evidence="2" id="KW-1185">Reference proteome</keyword>
<accession>A0A8X7PKX7</accession>
<dbReference type="EMBL" id="JAAMPC010000016">
    <property type="protein sequence ID" value="KAG2253385.1"/>
    <property type="molecule type" value="Genomic_DNA"/>
</dbReference>
<proteinExistence type="predicted"/>
<comment type="caution">
    <text evidence="1">The sequence shown here is derived from an EMBL/GenBank/DDBJ whole genome shotgun (WGS) entry which is preliminary data.</text>
</comment>
<reference evidence="1 2" key="1">
    <citation type="submission" date="2020-02" db="EMBL/GenBank/DDBJ databases">
        <authorList>
            <person name="Ma Q."/>
            <person name="Huang Y."/>
            <person name="Song X."/>
            <person name="Pei D."/>
        </authorList>
    </citation>
    <scope>NUCLEOTIDE SEQUENCE [LARGE SCALE GENOMIC DNA]</scope>
    <source>
        <strain evidence="1">Sxm20200214</strain>
        <tissue evidence="1">Leaf</tissue>
    </source>
</reference>
<protein>
    <submittedName>
        <fullName evidence="1">Uncharacterized protein</fullName>
    </submittedName>
</protein>
<name>A0A8X7PKX7_BRACI</name>
<gene>
    <name evidence="1" type="ORF">Bca52824_083521</name>
</gene>
<evidence type="ECO:0000313" key="2">
    <source>
        <dbReference type="Proteomes" id="UP000886595"/>
    </source>
</evidence>
<organism evidence="1 2">
    <name type="scientific">Brassica carinata</name>
    <name type="common">Ethiopian mustard</name>
    <name type="synonym">Abyssinian cabbage</name>
    <dbReference type="NCBI Taxonomy" id="52824"/>
    <lineage>
        <taxon>Eukaryota</taxon>
        <taxon>Viridiplantae</taxon>
        <taxon>Streptophyta</taxon>
        <taxon>Embryophyta</taxon>
        <taxon>Tracheophyta</taxon>
        <taxon>Spermatophyta</taxon>
        <taxon>Magnoliopsida</taxon>
        <taxon>eudicotyledons</taxon>
        <taxon>Gunneridae</taxon>
        <taxon>Pentapetalae</taxon>
        <taxon>rosids</taxon>
        <taxon>malvids</taxon>
        <taxon>Brassicales</taxon>
        <taxon>Brassicaceae</taxon>
        <taxon>Brassiceae</taxon>
        <taxon>Brassica</taxon>
    </lineage>
</organism>